<dbReference type="Pfam" id="PF01488">
    <property type="entry name" value="Shikimate_DH"/>
    <property type="match status" value="1"/>
</dbReference>
<feature type="binding site" evidence="6">
    <location>
        <position position="222"/>
    </location>
    <ligand>
        <name>shikimate</name>
        <dbReference type="ChEBI" id="CHEBI:36208"/>
    </ligand>
</feature>
<gene>
    <name evidence="6" type="primary">aroE</name>
</gene>
<dbReference type="PANTHER" id="PTHR21089">
    <property type="entry name" value="SHIKIMATE DEHYDROGENASE"/>
    <property type="match status" value="1"/>
</dbReference>
<dbReference type="InterPro" id="IPR013708">
    <property type="entry name" value="Shikimate_DH-bd_N"/>
</dbReference>
<organism evidence="9">
    <name type="scientific">uncultured marine crenarchaeote AD1000-325-A12</name>
    <dbReference type="NCBI Taxonomy" id="526639"/>
    <lineage>
        <taxon>Archaea</taxon>
        <taxon>Nitrososphaerota</taxon>
        <taxon>Nitrososphaeria</taxon>
        <taxon>Nitrosopumilales</taxon>
        <taxon>environmental samples</taxon>
    </lineage>
</organism>
<dbReference type="PANTHER" id="PTHR21089:SF1">
    <property type="entry name" value="BIFUNCTIONAL 3-DEHYDROQUINATE DEHYDRATASE_SHIKIMATE DEHYDROGENASE, CHLOROPLASTIC"/>
    <property type="match status" value="1"/>
</dbReference>
<evidence type="ECO:0000256" key="1">
    <source>
        <dbReference type="ARBA" id="ARBA00012962"/>
    </source>
</evidence>
<reference evidence="9" key="1">
    <citation type="journal article" date="2008" name="ISME J.">
        <title>Hindsight in the relative abundance, metabolic potential and genome dynamics of uncultivated marine archaea from comparative metagenomic analyses of bathypelagic plankton of different oceanic regions.</title>
        <authorList>
            <person name="Martin-Cuadrado A.B."/>
            <person name="Rodriguez-Valera F."/>
            <person name="Moreira D."/>
            <person name="Alba J.C."/>
            <person name="Ivars-Martinez E."/>
            <person name="Henn M.R."/>
            <person name="Talla E."/>
            <person name="Lopez-Garcia P."/>
        </authorList>
    </citation>
    <scope>NUCLEOTIDE SEQUENCE</scope>
</reference>
<dbReference type="InterPro" id="IPR006151">
    <property type="entry name" value="Shikm_DH/Glu-tRNA_Rdtase"/>
</dbReference>
<evidence type="ECO:0000259" key="8">
    <source>
        <dbReference type="Pfam" id="PF08501"/>
    </source>
</evidence>
<comment type="catalytic activity">
    <reaction evidence="6">
        <text>shikimate + NADP(+) = 3-dehydroshikimate + NADPH + H(+)</text>
        <dbReference type="Rhea" id="RHEA:17737"/>
        <dbReference type="ChEBI" id="CHEBI:15378"/>
        <dbReference type="ChEBI" id="CHEBI:16630"/>
        <dbReference type="ChEBI" id="CHEBI:36208"/>
        <dbReference type="ChEBI" id="CHEBI:57783"/>
        <dbReference type="ChEBI" id="CHEBI:58349"/>
        <dbReference type="EC" id="1.1.1.25"/>
    </reaction>
</comment>
<evidence type="ECO:0000256" key="5">
    <source>
        <dbReference type="ARBA" id="ARBA00023141"/>
    </source>
</evidence>
<comment type="subunit">
    <text evidence="6">Homodimer.</text>
</comment>
<accession>B3V5N4</accession>
<feature type="domain" description="Shikimate dehydrogenase substrate binding N-terminal" evidence="8">
    <location>
        <begin position="11"/>
        <end position="93"/>
    </location>
</feature>
<dbReference type="InterPro" id="IPR022893">
    <property type="entry name" value="Shikimate_DH_fam"/>
</dbReference>
<dbReference type="Pfam" id="PF08501">
    <property type="entry name" value="Shikimate_dh_N"/>
    <property type="match status" value="1"/>
</dbReference>
<dbReference type="GO" id="GO:0009423">
    <property type="term" value="P:chorismate biosynthetic process"/>
    <property type="evidence" value="ECO:0007669"/>
    <property type="project" value="UniProtKB-UniRule"/>
</dbReference>
<feature type="binding site" evidence="6">
    <location>
        <position position="220"/>
    </location>
    <ligand>
        <name>NADP(+)</name>
        <dbReference type="ChEBI" id="CHEBI:58349"/>
    </ligand>
</feature>
<feature type="binding site" evidence="6">
    <location>
        <position position="91"/>
    </location>
    <ligand>
        <name>shikimate</name>
        <dbReference type="ChEBI" id="CHEBI:36208"/>
    </ligand>
</feature>
<feature type="binding site" evidence="6">
    <location>
        <begin position="130"/>
        <end position="134"/>
    </location>
    <ligand>
        <name>NADP(+)</name>
        <dbReference type="ChEBI" id="CHEBI:58349"/>
    </ligand>
</feature>
<keyword evidence="2 6" id="KW-0028">Amino-acid biosynthesis</keyword>
<dbReference type="UniPathway" id="UPA00053">
    <property type="reaction ID" value="UER00087"/>
</dbReference>
<comment type="function">
    <text evidence="6">Involved in the biosynthesis of the chorismate, which leads to the biosynthesis of aromatic amino acids. Catalyzes the reversible NADPH linked reduction of 3-dehydroshikimate (DHSA) to yield shikimate (SA).</text>
</comment>
<protein>
    <recommendedName>
        <fullName evidence="1 6">Shikimate dehydrogenase (NADP(+))</fullName>
        <shortName evidence="6">SDH</shortName>
        <ecNumber evidence="1 6">1.1.1.25</ecNumber>
    </recommendedName>
</protein>
<evidence type="ECO:0000259" key="7">
    <source>
        <dbReference type="Pfam" id="PF01488"/>
    </source>
</evidence>
<feature type="active site" description="Proton acceptor" evidence="6">
    <location>
        <position position="70"/>
    </location>
</feature>
<dbReference type="InterPro" id="IPR011342">
    <property type="entry name" value="Shikimate_DH"/>
</dbReference>
<evidence type="ECO:0000256" key="4">
    <source>
        <dbReference type="ARBA" id="ARBA00023002"/>
    </source>
</evidence>
<dbReference type="InterPro" id="IPR036291">
    <property type="entry name" value="NAD(P)-bd_dom_sf"/>
</dbReference>
<evidence type="ECO:0000256" key="6">
    <source>
        <dbReference type="HAMAP-Rule" id="MF_00222"/>
    </source>
</evidence>
<dbReference type="GO" id="GO:0050661">
    <property type="term" value="F:NADP binding"/>
    <property type="evidence" value="ECO:0007669"/>
    <property type="project" value="InterPro"/>
</dbReference>
<dbReference type="Gene3D" id="3.40.50.720">
    <property type="entry name" value="NAD(P)-binding Rossmann-like Domain"/>
    <property type="match status" value="1"/>
</dbReference>
<dbReference type="Gene3D" id="3.40.50.10860">
    <property type="entry name" value="Leucine Dehydrogenase, chain A, domain 1"/>
    <property type="match status" value="1"/>
</dbReference>
<keyword evidence="4 6" id="KW-0560">Oxidoreductase</keyword>
<dbReference type="GO" id="GO:0019632">
    <property type="term" value="P:shikimate metabolic process"/>
    <property type="evidence" value="ECO:0007669"/>
    <property type="project" value="InterPro"/>
</dbReference>
<comment type="similarity">
    <text evidence="6">Belongs to the shikimate dehydrogenase family.</text>
</comment>
<evidence type="ECO:0000256" key="3">
    <source>
        <dbReference type="ARBA" id="ARBA00022857"/>
    </source>
</evidence>
<feature type="domain" description="Quinate/shikimate 5-dehydrogenase/glutamyl-tRNA reductase" evidence="7">
    <location>
        <begin position="116"/>
        <end position="194"/>
    </location>
</feature>
<comment type="pathway">
    <text evidence="6">Metabolic intermediate biosynthesis; chorismate biosynthesis; chorismate from D-erythrose 4-phosphate and phosphoenolpyruvate: step 4/7.</text>
</comment>
<evidence type="ECO:0000256" key="2">
    <source>
        <dbReference type="ARBA" id="ARBA00022605"/>
    </source>
</evidence>
<dbReference type="SUPFAM" id="SSF51735">
    <property type="entry name" value="NAD(P)-binding Rossmann-fold domains"/>
    <property type="match status" value="1"/>
</dbReference>
<feature type="binding site" evidence="6">
    <location>
        <position position="66"/>
    </location>
    <ligand>
        <name>shikimate</name>
        <dbReference type="ChEBI" id="CHEBI:36208"/>
    </ligand>
</feature>
<dbReference type="GO" id="GO:0008652">
    <property type="term" value="P:amino acid biosynthetic process"/>
    <property type="evidence" value="ECO:0007669"/>
    <property type="project" value="UniProtKB-KW"/>
</dbReference>
<dbReference type="NCBIfam" id="TIGR00507">
    <property type="entry name" value="aroE"/>
    <property type="match status" value="1"/>
</dbReference>
<sequence length="278" mass="31472">MKDTSNRLFCLLGDKVDNSLSPVIHNSFFNYYDISGFYIPLNVSQSNLEDIVLLLNKLNFQGANVTIPHKENIIKFLDVLDPVAKQIHAVNTILRKNDKLIGYNTDIGGFLEPLDRKISSLNDKKILILGAGGAAKAVFRALVTKNCKEIVILNRTVENIKKLFHNDDSLTKLSCDVLTQQNLDALFDVDIVINTIPLSRTGTNFEFNNLKSDISLAYDLEYIPKETNFIKKMKMLDAEIVYGYEMLLSQAKLSFQIWNDVMPDENIIHDKILSLLSD</sequence>
<evidence type="ECO:0000313" key="9">
    <source>
        <dbReference type="EMBL" id="ACF09632.1"/>
    </source>
</evidence>
<name>B3V5N4_9ARCH</name>
<feature type="binding site" evidence="6">
    <location>
        <position position="250"/>
    </location>
    <ligand>
        <name>shikimate</name>
        <dbReference type="ChEBI" id="CHEBI:36208"/>
    </ligand>
</feature>
<dbReference type="SUPFAM" id="SSF53223">
    <property type="entry name" value="Aminoacid dehydrogenase-like, N-terminal domain"/>
    <property type="match status" value="1"/>
</dbReference>
<keyword evidence="5 6" id="KW-0057">Aromatic amino acid biosynthesis</keyword>
<feature type="binding site" evidence="6">
    <location>
        <position position="243"/>
    </location>
    <ligand>
        <name>NADP(+)</name>
        <dbReference type="ChEBI" id="CHEBI:58349"/>
    </ligand>
</feature>
<proteinExistence type="inferred from homology"/>
<comment type="caution">
    <text evidence="6">Lacks conserved residue(s) required for the propagation of feature annotation.</text>
</comment>
<feature type="binding site" evidence="6">
    <location>
        <begin position="19"/>
        <end position="21"/>
    </location>
    <ligand>
        <name>shikimate</name>
        <dbReference type="ChEBI" id="CHEBI:36208"/>
    </ligand>
</feature>
<dbReference type="GO" id="GO:0009073">
    <property type="term" value="P:aromatic amino acid family biosynthetic process"/>
    <property type="evidence" value="ECO:0007669"/>
    <property type="project" value="UniProtKB-KW"/>
</dbReference>
<keyword evidence="3 6" id="KW-0521">NADP</keyword>
<dbReference type="GO" id="GO:0004764">
    <property type="term" value="F:shikimate 3-dehydrogenase (NADP+) activity"/>
    <property type="evidence" value="ECO:0007669"/>
    <property type="project" value="UniProtKB-UniRule"/>
</dbReference>
<dbReference type="EMBL" id="EU686620">
    <property type="protein sequence ID" value="ACF09632.1"/>
    <property type="molecule type" value="Genomic_DNA"/>
</dbReference>
<feature type="binding site" evidence="6">
    <location>
        <position position="106"/>
    </location>
    <ligand>
        <name>shikimate</name>
        <dbReference type="ChEBI" id="CHEBI:36208"/>
    </ligand>
</feature>
<dbReference type="EC" id="1.1.1.25" evidence="1 6"/>
<dbReference type="InterPro" id="IPR046346">
    <property type="entry name" value="Aminoacid_DH-like_N_sf"/>
</dbReference>
<reference evidence="9" key="2">
    <citation type="submission" date="2008-05" db="EMBL/GenBank/DDBJ databases">
        <authorList>
            <person name="Martin-Cuadrado A.-B."/>
            <person name="Rodriguez-Valera F."/>
            <person name="Moreira D."/>
            <person name="Alba J.-C."/>
            <person name="Ivars-Martinez E."/>
            <person name="Henn M.R."/>
            <person name="Talla E."/>
            <person name="Lopez-Garcia P."/>
        </authorList>
    </citation>
    <scope>NUCLEOTIDE SEQUENCE</scope>
</reference>
<dbReference type="AlphaFoldDB" id="B3V5N4"/>
<dbReference type="CDD" id="cd01065">
    <property type="entry name" value="NAD_bind_Shikimate_DH"/>
    <property type="match status" value="1"/>
</dbReference>
<dbReference type="HAMAP" id="MF_00222">
    <property type="entry name" value="Shikimate_DH_AroE"/>
    <property type="match status" value="1"/>
</dbReference>